<organism evidence="1 2">
    <name type="scientific">Armillaria luteobubalina</name>
    <dbReference type="NCBI Taxonomy" id="153913"/>
    <lineage>
        <taxon>Eukaryota</taxon>
        <taxon>Fungi</taxon>
        <taxon>Dikarya</taxon>
        <taxon>Basidiomycota</taxon>
        <taxon>Agaricomycotina</taxon>
        <taxon>Agaricomycetes</taxon>
        <taxon>Agaricomycetidae</taxon>
        <taxon>Agaricales</taxon>
        <taxon>Marasmiineae</taxon>
        <taxon>Physalacriaceae</taxon>
        <taxon>Armillaria</taxon>
    </lineage>
</organism>
<proteinExistence type="predicted"/>
<reference evidence="1" key="1">
    <citation type="submission" date="2023-06" db="EMBL/GenBank/DDBJ databases">
        <authorList>
            <consortium name="Lawrence Berkeley National Laboratory"/>
            <person name="Ahrendt S."/>
            <person name="Sahu N."/>
            <person name="Indic B."/>
            <person name="Wong-Bajracharya J."/>
            <person name="Merenyi Z."/>
            <person name="Ke H.-M."/>
            <person name="Monk M."/>
            <person name="Kocsube S."/>
            <person name="Drula E."/>
            <person name="Lipzen A."/>
            <person name="Balint B."/>
            <person name="Henrissat B."/>
            <person name="Andreopoulos B."/>
            <person name="Martin F.M."/>
            <person name="Harder C.B."/>
            <person name="Rigling D."/>
            <person name="Ford K.L."/>
            <person name="Foster G.D."/>
            <person name="Pangilinan J."/>
            <person name="Papanicolaou A."/>
            <person name="Barry K."/>
            <person name="LaButti K."/>
            <person name="Viragh M."/>
            <person name="Koriabine M."/>
            <person name="Yan M."/>
            <person name="Riley R."/>
            <person name="Champramary S."/>
            <person name="Plett K.L."/>
            <person name="Tsai I.J."/>
            <person name="Slot J."/>
            <person name="Sipos G."/>
            <person name="Plett J."/>
            <person name="Nagy L.G."/>
            <person name="Grigoriev I.V."/>
        </authorList>
    </citation>
    <scope>NUCLEOTIDE SEQUENCE</scope>
    <source>
        <strain evidence="1">HWK02</strain>
    </source>
</reference>
<dbReference type="EMBL" id="JAUEPU010000002">
    <property type="protein sequence ID" value="KAK0504607.1"/>
    <property type="molecule type" value="Genomic_DNA"/>
</dbReference>
<comment type="caution">
    <text evidence="1">The sequence shown here is derived from an EMBL/GenBank/DDBJ whole genome shotgun (WGS) entry which is preliminary data.</text>
</comment>
<evidence type="ECO:0000313" key="1">
    <source>
        <dbReference type="EMBL" id="KAK0504607.1"/>
    </source>
</evidence>
<gene>
    <name evidence="1" type="ORF">EDD18DRAFT_1098144</name>
</gene>
<protein>
    <submittedName>
        <fullName evidence="1">Uncharacterized protein</fullName>
    </submittedName>
</protein>
<accession>A0AA39QKG3</accession>
<sequence length="255" mass="28433">MPGYQVTEFQCVKTEARTTRRDWTSKAKPKSLQAFVSEIFCRWLHDGLIFHMKPRGAANTSCVKDLVQLCVDTNTIDHCNQILKRMQSIVAVSPGAWKTYHALASDSSELSIPRVQLSGPISEFFKTAARQLLRNSQSITDATTGSLPLALRQTSPTFLTHFEFSERNVVAETILQSVAEIILAFDFSTLVDLSESDINGALGSVVELFDPCFPSGCGVAASQVIFDRLHYYSNQKEYMYAVLYLFIKDLGARTV</sequence>
<dbReference type="AlphaFoldDB" id="A0AA39QKG3"/>
<dbReference type="Proteomes" id="UP001175228">
    <property type="component" value="Unassembled WGS sequence"/>
</dbReference>
<name>A0AA39QKG3_9AGAR</name>
<keyword evidence="2" id="KW-1185">Reference proteome</keyword>
<evidence type="ECO:0000313" key="2">
    <source>
        <dbReference type="Proteomes" id="UP001175228"/>
    </source>
</evidence>